<dbReference type="InterPro" id="IPR030390">
    <property type="entry name" value="MeTrfase_TrmA_AS"/>
</dbReference>
<feature type="binding site" evidence="6">
    <location>
        <position position="294"/>
    </location>
    <ligand>
        <name>S-adenosyl-L-methionine</name>
        <dbReference type="ChEBI" id="CHEBI:59789"/>
    </ligand>
</feature>
<dbReference type="Proteomes" id="UP000631694">
    <property type="component" value="Unassembled WGS sequence"/>
</dbReference>
<dbReference type="CDD" id="cd02440">
    <property type="entry name" value="AdoMet_MTases"/>
    <property type="match status" value="1"/>
</dbReference>
<keyword evidence="1" id="KW-0479">Metal-binding</keyword>
<keyword evidence="1" id="KW-0004">4Fe-4S</keyword>
<feature type="active site" description="Nucleophile" evidence="6">
    <location>
        <position position="368"/>
    </location>
</feature>
<dbReference type="PROSITE" id="PS50926">
    <property type="entry name" value="TRAM"/>
    <property type="match status" value="1"/>
</dbReference>
<keyword evidence="1" id="KW-0408">Iron</keyword>
<gene>
    <name evidence="9" type="ORF">I5731_09840</name>
</gene>
<dbReference type="InterPro" id="IPR002792">
    <property type="entry name" value="TRAM_dom"/>
</dbReference>
<dbReference type="GO" id="GO:0070475">
    <property type="term" value="P:rRNA base methylation"/>
    <property type="evidence" value="ECO:0007669"/>
    <property type="project" value="TreeGrafter"/>
</dbReference>
<keyword evidence="5" id="KW-0411">Iron-sulfur</keyword>
<protein>
    <submittedName>
        <fullName evidence="9">Class I SAM-dependent RNA methyltransferase</fullName>
    </submittedName>
</protein>
<dbReference type="EMBL" id="JADZLT010000050">
    <property type="protein sequence ID" value="MBH0238122.1"/>
    <property type="molecule type" value="Genomic_DNA"/>
</dbReference>
<feature type="binding site" evidence="6">
    <location>
        <position position="247"/>
    </location>
    <ligand>
        <name>S-adenosyl-L-methionine</name>
        <dbReference type="ChEBI" id="CHEBI:59789"/>
    </ligand>
</feature>
<dbReference type="GO" id="GO:0070041">
    <property type="term" value="F:rRNA (uridine-C5-)-methyltransferase activity"/>
    <property type="evidence" value="ECO:0007669"/>
    <property type="project" value="TreeGrafter"/>
</dbReference>
<evidence type="ECO:0000256" key="4">
    <source>
        <dbReference type="ARBA" id="ARBA00022691"/>
    </source>
</evidence>
<dbReference type="GO" id="GO:0051539">
    <property type="term" value="F:4 iron, 4 sulfur cluster binding"/>
    <property type="evidence" value="ECO:0007669"/>
    <property type="project" value="UniProtKB-KW"/>
</dbReference>
<dbReference type="Gene3D" id="3.40.50.150">
    <property type="entry name" value="Vaccinia Virus protein VP39"/>
    <property type="match status" value="1"/>
</dbReference>
<keyword evidence="4 6" id="KW-0949">S-adenosyl-L-methionine</keyword>
<evidence type="ECO:0000256" key="5">
    <source>
        <dbReference type="ARBA" id="ARBA00023014"/>
    </source>
</evidence>
<keyword evidence="10" id="KW-1185">Reference proteome</keyword>
<dbReference type="PANTHER" id="PTHR11061">
    <property type="entry name" value="RNA M5U METHYLTRANSFERASE"/>
    <property type="match status" value="1"/>
</dbReference>
<dbReference type="Gene3D" id="2.40.50.1070">
    <property type="match status" value="1"/>
</dbReference>
<keyword evidence="2 6" id="KW-0489">Methyltransferase</keyword>
<evidence type="ECO:0000256" key="2">
    <source>
        <dbReference type="ARBA" id="ARBA00022603"/>
    </source>
</evidence>
<evidence type="ECO:0000256" key="7">
    <source>
        <dbReference type="PROSITE-ProRule" id="PRU10015"/>
    </source>
</evidence>
<dbReference type="AlphaFoldDB" id="A0A931I1K6"/>
<reference evidence="9" key="1">
    <citation type="submission" date="2020-12" db="EMBL/GenBank/DDBJ databases">
        <title>Methylobrevis albus sp. nov., isolated from fresh water lack sediment.</title>
        <authorList>
            <person name="Zou Q."/>
        </authorList>
    </citation>
    <scope>NUCLEOTIDE SEQUENCE</scope>
    <source>
        <strain evidence="9">L22</strain>
    </source>
</reference>
<dbReference type="InterPro" id="IPR010280">
    <property type="entry name" value="U5_MeTrfase_fam"/>
</dbReference>
<evidence type="ECO:0000256" key="1">
    <source>
        <dbReference type="ARBA" id="ARBA00022485"/>
    </source>
</evidence>
<organism evidence="9 10">
    <name type="scientific">Methylobrevis albus</name>
    <dbReference type="NCBI Taxonomy" id="2793297"/>
    <lineage>
        <taxon>Bacteria</taxon>
        <taxon>Pseudomonadati</taxon>
        <taxon>Pseudomonadota</taxon>
        <taxon>Alphaproteobacteria</taxon>
        <taxon>Hyphomicrobiales</taxon>
        <taxon>Pleomorphomonadaceae</taxon>
        <taxon>Methylobrevis</taxon>
    </lineage>
</organism>
<dbReference type="PROSITE" id="PS01230">
    <property type="entry name" value="TRMA_1"/>
    <property type="match status" value="1"/>
</dbReference>
<comment type="similarity">
    <text evidence="6">Belongs to the class I-like SAM-binding methyltransferase superfamily. RNA M5U methyltransferase family.</text>
</comment>
<evidence type="ECO:0000313" key="10">
    <source>
        <dbReference type="Proteomes" id="UP000631694"/>
    </source>
</evidence>
<dbReference type="Pfam" id="PF01938">
    <property type="entry name" value="TRAM"/>
    <property type="match status" value="1"/>
</dbReference>
<evidence type="ECO:0000256" key="6">
    <source>
        <dbReference type="PROSITE-ProRule" id="PRU01024"/>
    </source>
</evidence>
<feature type="binding site" evidence="6">
    <location>
        <position position="274"/>
    </location>
    <ligand>
        <name>S-adenosyl-L-methionine</name>
        <dbReference type="ChEBI" id="CHEBI:59789"/>
    </ligand>
</feature>
<evidence type="ECO:0000259" key="8">
    <source>
        <dbReference type="PROSITE" id="PS50926"/>
    </source>
</evidence>
<dbReference type="InterPro" id="IPR012340">
    <property type="entry name" value="NA-bd_OB-fold"/>
</dbReference>
<accession>A0A931I1K6</accession>
<proteinExistence type="inferred from homology"/>
<feature type="active site" evidence="7">
    <location>
        <position position="368"/>
    </location>
</feature>
<comment type="caution">
    <text evidence="9">The sequence shown here is derived from an EMBL/GenBank/DDBJ whole genome shotgun (WGS) entry which is preliminary data.</text>
</comment>
<name>A0A931I1K6_9HYPH</name>
<keyword evidence="3 6" id="KW-0808">Transferase</keyword>
<evidence type="ECO:0000256" key="3">
    <source>
        <dbReference type="ARBA" id="ARBA00022679"/>
    </source>
</evidence>
<feature type="domain" description="TRAM" evidence="8">
    <location>
        <begin position="1"/>
        <end position="53"/>
    </location>
</feature>
<dbReference type="PANTHER" id="PTHR11061:SF49">
    <property type="entry name" value="23S RRNA (URACIL(1939)-C(5))-METHYLTRANSFERASE RLMD"/>
    <property type="match status" value="1"/>
</dbReference>
<feature type="binding site" evidence="6">
    <location>
        <position position="342"/>
    </location>
    <ligand>
        <name>S-adenosyl-L-methionine</name>
        <dbReference type="ChEBI" id="CHEBI:59789"/>
    </ligand>
</feature>
<dbReference type="Pfam" id="PF05958">
    <property type="entry name" value="tRNA_U5-meth_tr"/>
    <property type="match status" value="1"/>
</dbReference>
<dbReference type="InterPro" id="IPR029063">
    <property type="entry name" value="SAM-dependent_MTases_sf"/>
</dbReference>
<dbReference type="SUPFAM" id="SSF50249">
    <property type="entry name" value="Nucleic acid-binding proteins"/>
    <property type="match status" value="1"/>
</dbReference>
<dbReference type="Gene3D" id="2.40.50.140">
    <property type="entry name" value="Nucleic acid-binding proteins"/>
    <property type="match status" value="1"/>
</dbReference>
<sequence length="410" mass="42707">MTDTLLTIERLGHRGDGIAMPDGQPVYVPFALPGETVRAEVSGERGDLFEIVTASPDRVAPPCRHFGRCGGCLLQHMAPAPYADFKRDLVAAAFADRGLVPEIAATVAVPPGSRRRVVLAAGRAGRHLVLGFHARRSHTIIDIAECPIAVPAIVAALPALREIAAIAMPKKGELTLTVVAGPEGLDVAIGGAGRKEADRLRLPLSVRAMDHGFARLSLGEEVIVAARPPAIPVGSALVVPPPGGFLQAAVPAEAAMAALVVQAAEGAKRVADLFAGAGTFALRLAATARVHAVEGDAPALEALTRAARAAPGLKPVTTERRDLFHRPLAGKELDVFDAVSFDPPRAGAAEQAAALAASKVPVVVAVSCNPATLARDARLLIDGGYRLDLVTPVDQFLWTPHVEAVAVFRR</sequence>
<dbReference type="PROSITE" id="PS51687">
    <property type="entry name" value="SAM_MT_RNA_M5U"/>
    <property type="match status" value="1"/>
</dbReference>
<dbReference type="RefSeq" id="WP_197311213.1">
    <property type="nucleotide sequence ID" value="NZ_JADZLT010000050.1"/>
</dbReference>
<dbReference type="SUPFAM" id="SSF53335">
    <property type="entry name" value="S-adenosyl-L-methionine-dependent methyltransferases"/>
    <property type="match status" value="1"/>
</dbReference>
<evidence type="ECO:0000313" key="9">
    <source>
        <dbReference type="EMBL" id="MBH0238122.1"/>
    </source>
</evidence>